<evidence type="ECO:0000313" key="1">
    <source>
        <dbReference type="EMBL" id="OYR15219.1"/>
    </source>
</evidence>
<gene>
    <name evidence="1" type="ORF">CEV31_3112</name>
</gene>
<accession>A0A256FK72</accession>
<evidence type="ECO:0000313" key="2">
    <source>
        <dbReference type="Proteomes" id="UP000215590"/>
    </source>
</evidence>
<sequence>MRDVEINSSAIASACPEKIAPFSLRAWIARLFQRKPSPYIISEHSPEYLLRDVGIKEGRPSRFDRDRHKLPEW</sequence>
<comment type="caution">
    <text evidence="1">The sequence shown here is derived from an EMBL/GenBank/DDBJ whole genome shotgun (WGS) entry which is preliminary data.</text>
</comment>
<keyword evidence="2" id="KW-1185">Reference proteome</keyword>
<dbReference type="AlphaFoldDB" id="A0A256FK72"/>
<dbReference type="RefSeq" id="WP_094508159.1">
    <property type="nucleotide sequence ID" value="NZ_JBHEEK010000003.1"/>
</dbReference>
<reference evidence="1 2" key="1">
    <citation type="submission" date="2017-07" db="EMBL/GenBank/DDBJ databases">
        <title>Phylogenetic study on the rhizospheric bacterium Ochrobactrum sp. A44.</title>
        <authorList>
            <person name="Krzyzanowska D.M."/>
            <person name="Ossowicki A."/>
            <person name="Rajewska M."/>
            <person name="Maciag T."/>
            <person name="Kaczynski Z."/>
            <person name="Czerwicka M."/>
            <person name="Jafra S."/>
        </authorList>
    </citation>
    <scope>NUCLEOTIDE SEQUENCE [LARGE SCALE GENOMIC DNA]</scope>
    <source>
        <strain evidence="1 2">DSM 7216</strain>
    </source>
</reference>
<dbReference type="EMBL" id="NNRJ01000051">
    <property type="protein sequence ID" value="OYR15219.1"/>
    <property type="molecule type" value="Genomic_DNA"/>
</dbReference>
<dbReference type="OrthoDB" id="8452911at2"/>
<dbReference type="Proteomes" id="UP000215590">
    <property type="component" value="Unassembled WGS sequence"/>
</dbReference>
<organism evidence="1 2">
    <name type="scientific">Brucella thiophenivorans</name>
    <dbReference type="NCBI Taxonomy" id="571255"/>
    <lineage>
        <taxon>Bacteria</taxon>
        <taxon>Pseudomonadati</taxon>
        <taxon>Pseudomonadota</taxon>
        <taxon>Alphaproteobacteria</taxon>
        <taxon>Hyphomicrobiales</taxon>
        <taxon>Brucellaceae</taxon>
        <taxon>Brucella/Ochrobactrum group</taxon>
        <taxon>Brucella</taxon>
    </lineage>
</organism>
<proteinExistence type="predicted"/>
<protein>
    <submittedName>
        <fullName evidence="1">Uncharacterized protein</fullName>
    </submittedName>
</protein>
<name>A0A256FK72_9HYPH</name>